<dbReference type="PANTHER" id="PTHR46760">
    <property type="entry name" value="TRANSCRIPTION TERMINATION FACTOR 1"/>
    <property type="match status" value="1"/>
</dbReference>
<feature type="compositionally biased region" description="Basic and acidic residues" evidence="1">
    <location>
        <begin position="29"/>
        <end position="39"/>
    </location>
</feature>
<name>A0A8C6JCR4_MELUD</name>
<dbReference type="InterPro" id="IPR053078">
    <property type="entry name" value="TTF1-like"/>
</dbReference>
<dbReference type="PANTHER" id="PTHR46760:SF1">
    <property type="entry name" value="TRANSCRIPTION TERMINATION FACTOR 1"/>
    <property type="match status" value="1"/>
</dbReference>
<evidence type="ECO:0000256" key="1">
    <source>
        <dbReference type="SAM" id="MobiDB-lite"/>
    </source>
</evidence>
<dbReference type="InterPro" id="IPR009057">
    <property type="entry name" value="Homeodomain-like_sf"/>
</dbReference>
<dbReference type="GO" id="GO:0005730">
    <property type="term" value="C:nucleolus"/>
    <property type="evidence" value="ECO:0007669"/>
    <property type="project" value="TreeGrafter"/>
</dbReference>
<proteinExistence type="predicted"/>
<dbReference type="FunFam" id="1.10.10.60:FF:000434">
    <property type="entry name" value="Transcription termination factor 1"/>
    <property type="match status" value="1"/>
</dbReference>
<organism evidence="2 3">
    <name type="scientific">Melopsittacus undulatus</name>
    <name type="common">Budgerigar</name>
    <name type="synonym">Psittacus undulatus</name>
    <dbReference type="NCBI Taxonomy" id="13146"/>
    <lineage>
        <taxon>Eukaryota</taxon>
        <taxon>Metazoa</taxon>
        <taxon>Chordata</taxon>
        <taxon>Craniata</taxon>
        <taxon>Vertebrata</taxon>
        <taxon>Euteleostomi</taxon>
        <taxon>Archelosauria</taxon>
        <taxon>Archosauria</taxon>
        <taxon>Dinosauria</taxon>
        <taxon>Saurischia</taxon>
        <taxon>Theropoda</taxon>
        <taxon>Coelurosauria</taxon>
        <taxon>Aves</taxon>
        <taxon>Neognathae</taxon>
        <taxon>Neoaves</taxon>
        <taxon>Telluraves</taxon>
        <taxon>Australaves</taxon>
        <taxon>Psittaciformes</taxon>
        <taxon>Psittaculidae</taxon>
        <taxon>Melopsittacus</taxon>
    </lineage>
</organism>
<gene>
    <name evidence="2" type="primary">LOC101880918</name>
</gene>
<dbReference type="OrthoDB" id="5812619at2759"/>
<feature type="compositionally biased region" description="Basic and acidic residues" evidence="1">
    <location>
        <begin position="508"/>
        <end position="520"/>
    </location>
</feature>
<dbReference type="AlphaFoldDB" id="A0A8C6JCR4"/>
<protein>
    <submittedName>
        <fullName evidence="2">Uncharacterized protein</fullName>
    </submittedName>
</protein>
<dbReference type="Gene3D" id="1.10.10.60">
    <property type="entry name" value="Homeodomain-like"/>
    <property type="match status" value="2"/>
</dbReference>
<accession>A0A8V5GKX7</accession>
<dbReference type="GO" id="GO:0003682">
    <property type="term" value="F:chromatin binding"/>
    <property type="evidence" value="ECO:0007669"/>
    <property type="project" value="TreeGrafter"/>
</dbReference>
<dbReference type="Proteomes" id="UP000694405">
    <property type="component" value="Chromosome 11"/>
</dbReference>
<dbReference type="CDD" id="cd00167">
    <property type="entry name" value="SANT"/>
    <property type="match status" value="2"/>
</dbReference>
<evidence type="ECO:0000313" key="2">
    <source>
        <dbReference type="Ensembl" id="ENSMUNP00000011700.2"/>
    </source>
</evidence>
<dbReference type="SUPFAM" id="SSF46689">
    <property type="entry name" value="Homeodomain-like"/>
    <property type="match status" value="2"/>
</dbReference>
<evidence type="ECO:0000313" key="3">
    <source>
        <dbReference type="Proteomes" id="UP000694405"/>
    </source>
</evidence>
<feature type="region of interest" description="Disordered" evidence="1">
    <location>
        <begin position="954"/>
        <end position="987"/>
    </location>
</feature>
<feature type="region of interest" description="Disordered" evidence="1">
    <location>
        <begin position="577"/>
        <end position="600"/>
    </location>
</feature>
<feature type="compositionally biased region" description="Basic and acidic residues" evidence="1">
    <location>
        <begin position="437"/>
        <end position="446"/>
    </location>
</feature>
<dbReference type="Ensembl" id="ENSMUNT00000013519.2">
    <property type="protein sequence ID" value="ENSMUNP00000011700.2"/>
    <property type="gene ID" value="ENSMUNG00000009211.2"/>
</dbReference>
<reference evidence="2" key="2">
    <citation type="submission" date="2025-08" db="UniProtKB">
        <authorList>
            <consortium name="Ensembl"/>
        </authorList>
    </citation>
    <scope>IDENTIFICATION</scope>
</reference>
<dbReference type="FunFam" id="1.10.10.60:FF:000480">
    <property type="entry name" value="Si:ch73-376l24.4"/>
    <property type="match status" value="1"/>
</dbReference>
<feature type="region of interest" description="Disordered" evidence="1">
    <location>
        <begin position="392"/>
        <end position="520"/>
    </location>
</feature>
<dbReference type="PROSITE" id="PS50090">
    <property type="entry name" value="MYB_LIKE"/>
    <property type="match status" value="2"/>
</dbReference>
<reference evidence="2" key="1">
    <citation type="submission" date="2020-03" db="EMBL/GenBank/DDBJ databases">
        <title>Melopsittacus undulatus (budgerigar) genome, bMelUnd1, maternal haplotype with Z.</title>
        <authorList>
            <person name="Gedman G."/>
            <person name="Mountcastle J."/>
            <person name="Haase B."/>
            <person name="Formenti G."/>
            <person name="Wright T."/>
            <person name="Apodaca J."/>
            <person name="Pelan S."/>
            <person name="Chow W."/>
            <person name="Rhie A."/>
            <person name="Howe K."/>
            <person name="Fedrigo O."/>
            <person name="Jarvis E.D."/>
        </authorList>
    </citation>
    <scope>NUCLEOTIDE SEQUENCE [LARGE SCALE GENOMIC DNA]</scope>
</reference>
<keyword evidence="3" id="KW-1185">Reference proteome</keyword>
<dbReference type="GO" id="GO:0006363">
    <property type="term" value="P:termination of RNA polymerase I transcription"/>
    <property type="evidence" value="ECO:0007669"/>
    <property type="project" value="TreeGrafter"/>
</dbReference>
<feature type="compositionally biased region" description="Polar residues" evidence="1">
    <location>
        <begin position="474"/>
        <end position="488"/>
    </location>
</feature>
<dbReference type="Pfam" id="PF13921">
    <property type="entry name" value="Myb_DNA-bind_6"/>
    <property type="match status" value="1"/>
</dbReference>
<feature type="region of interest" description="Disordered" evidence="1">
    <location>
        <begin position="91"/>
        <end position="119"/>
    </location>
</feature>
<dbReference type="SMART" id="SM00717">
    <property type="entry name" value="SANT"/>
    <property type="match status" value="2"/>
</dbReference>
<sequence length="987" mass="114391">MTGKASADDFQVQDFLKKKKKKKKRKYKDYREHENDESKSIQAAELCSASPPLLEDQTAQNGEGFKKKKKKKQEKQQSLLGNSCVELESDIGNETGVDASQKKKKKKKWKHNDNTDEESNAVSCIAVNRSCSDICREIDADYVYLKLPVKKKRKQKLPEEDEVGEMPECIYLEPHVKKKKRKEKLPEEGEVCEMPKSVYLEPPVKKKRKEKLPKEDEVAEQPECIRLEPHVKKKKGKEELPKEDGVAELPECIRLEPHVKKKKGKEELPKEDGVAELPECICLEPQVKKKKRKEKLPKEDGVDELPECIRLEPQVKKKKRKEKLPEEDEVGELPECIYLEPPLEKKKRKEKLYEENEVGELPESICVEPPVKKKKRKEKLPEEDAVCEMPEPAYLEPPVKKKKRKQKLPKEDEVGELPECIYLEPSVKKEREEDEVHELPTSETHGKNGSKRSKSKKKTCSSTLDIQEEADVTVDQSLLSPAEQNRQGKGTELPLATESDGVASSQQWHEDGDCDASARREDSMDVPAHLSKLTKAANQPPKNSPMRSKKIKSRAFIAEESSSDSDVMTTELLASNRREDQNSSLTRTVTTDDGSVDDDEEYLNSNMCAITDLDTAKQELEEFIPHVRNISDSSVMKMAGRDLMRFKEFKKQGVAVRFGRFSQKENNQLRKNIEEFLEMTGIDSAEKVLFTSRYPEEKQNINRLKVKYLFCEKLSEGIPRPWRLIYYRARKIFDPNNYKGRYTDEEKEKLKKYYALHGNDWKKISEMMSRSNLSVAMKYSEIKSATNYGPWSKEEIQKLMRAVEEVIRKRIKVKDGNSNREILIDREKLYQKLPWSEIETKVGTRYWRQCKQKWITILTNKLNKGQQLCRGTKGLQAKINLIKRLYELNVEDPNEVNWEELSDTIGDVPKAYVQAKFYKLKVSCVPLWRRKTFSEIIDYLYKKKLPELEEKLKKEKGENLSPDNSEPGQRKKAFLLSDIFDTSEDSD</sequence>
<accession>A0A8C6JCR4</accession>
<feature type="compositionally biased region" description="Basic residues" evidence="1">
    <location>
        <begin position="17"/>
        <end position="28"/>
    </location>
</feature>
<reference evidence="2" key="3">
    <citation type="submission" date="2025-09" db="UniProtKB">
        <authorList>
            <consortium name="Ensembl"/>
        </authorList>
    </citation>
    <scope>IDENTIFICATION</scope>
</reference>
<feature type="compositionally biased region" description="Basic residues" evidence="1">
    <location>
        <begin position="448"/>
        <end position="459"/>
    </location>
</feature>
<feature type="region of interest" description="Disordered" evidence="1">
    <location>
        <begin position="17"/>
        <end position="79"/>
    </location>
</feature>
<dbReference type="InterPro" id="IPR001005">
    <property type="entry name" value="SANT/Myb"/>
</dbReference>